<evidence type="ECO:0000313" key="2">
    <source>
        <dbReference type="Proteomes" id="UP001181347"/>
    </source>
</evidence>
<dbReference type="AlphaFoldDB" id="A0AAE4RWQ2"/>
<dbReference type="Proteomes" id="UP001181347">
    <property type="component" value="Unassembled WGS sequence"/>
</dbReference>
<name>A0AAE4RWQ2_9BACT</name>
<dbReference type="EMBL" id="JAWDES010000004">
    <property type="protein sequence ID" value="MDU0259036.1"/>
    <property type="molecule type" value="Genomic_DNA"/>
</dbReference>
<comment type="caution">
    <text evidence="1">The sequence shown here is derived from an EMBL/GenBank/DDBJ whole genome shotgun (WGS) entry which is preliminary data.</text>
</comment>
<gene>
    <name evidence="1" type="ORF">RVH17_02745</name>
</gene>
<evidence type="ECO:0000313" key="1">
    <source>
        <dbReference type="EMBL" id="MDU0259036.1"/>
    </source>
</evidence>
<dbReference type="RefSeq" id="WP_237958835.1">
    <property type="nucleotide sequence ID" value="NZ_JAKNDZ010000006.1"/>
</dbReference>
<proteinExistence type="predicted"/>
<reference evidence="1" key="1">
    <citation type="submission" date="2023-10" db="EMBL/GenBank/DDBJ databases">
        <title>Genome Sequence of the Bacteria from From Gut Wall in Crohn's Disease.</title>
        <authorList>
            <person name="Rodriguez-Palacios A."/>
        </authorList>
    </citation>
    <scope>NUCLEOTIDE SEQUENCE</scope>
    <source>
        <strain evidence="1">CavFT-hAR58</strain>
    </source>
</reference>
<accession>A0AAE4RWQ2</accession>
<protein>
    <submittedName>
        <fullName evidence="1">Uncharacterized protein</fullName>
    </submittedName>
</protein>
<organism evidence="1 2">
    <name type="scientific">Alistipes finegoldii</name>
    <dbReference type="NCBI Taxonomy" id="214856"/>
    <lineage>
        <taxon>Bacteria</taxon>
        <taxon>Pseudomonadati</taxon>
        <taxon>Bacteroidota</taxon>
        <taxon>Bacteroidia</taxon>
        <taxon>Bacteroidales</taxon>
        <taxon>Rikenellaceae</taxon>
        <taxon>Alistipes</taxon>
    </lineage>
</organism>
<sequence>MMKLRRTKTGTYTIAGITATQYRALAAVLTTADGRCFDEQDGDGNYYSNDDFVCSLDGDEREALRQVCDALR</sequence>